<keyword evidence="4" id="KW-0812">Transmembrane</keyword>
<evidence type="ECO:0000256" key="4">
    <source>
        <dbReference type="SAM" id="Phobius"/>
    </source>
</evidence>
<dbReference type="Pfam" id="PF00051">
    <property type="entry name" value="Kringle"/>
    <property type="match status" value="2"/>
</dbReference>
<keyword evidence="1 3" id="KW-0420">Kringle</keyword>
<dbReference type="Proteomes" id="UP000005408">
    <property type="component" value="Unassembled WGS sequence"/>
</dbReference>
<dbReference type="PROSITE" id="PS00021">
    <property type="entry name" value="KRINGLE_1"/>
    <property type="match status" value="1"/>
</dbReference>
<dbReference type="OMA" id="ANANWVE"/>
<dbReference type="InterPro" id="IPR050759">
    <property type="entry name" value="Serine_protease_kringle"/>
</dbReference>
<feature type="disulfide bond" evidence="3">
    <location>
        <begin position="228"/>
        <end position="251"/>
    </location>
</feature>
<dbReference type="EnsemblMetazoa" id="G12464.1">
    <property type="protein sequence ID" value="G12464.1:cds"/>
    <property type="gene ID" value="G12464"/>
</dbReference>
<dbReference type="SMART" id="SM00130">
    <property type="entry name" value="KR"/>
    <property type="match status" value="2"/>
</dbReference>
<accession>A0A8W8I539</accession>
<dbReference type="InterPro" id="IPR038178">
    <property type="entry name" value="Kringle_sf"/>
</dbReference>
<evidence type="ECO:0000256" key="2">
    <source>
        <dbReference type="ARBA" id="ARBA00023157"/>
    </source>
</evidence>
<keyword evidence="4" id="KW-0472">Membrane</keyword>
<keyword evidence="4" id="KW-1133">Transmembrane helix</keyword>
<dbReference type="Gene3D" id="2.40.20.10">
    <property type="entry name" value="Plasminogen Kringle 4"/>
    <property type="match status" value="2"/>
</dbReference>
<evidence type="ECO:0000256" key="3">
    <source>
        <dbReference type="PROSITE-ProRule" id="PRU00121"/>
    </source>
</evidence>
<dbReference type="PANTHER" id="PTHR24261">
    <property type="entry name" value="PLASMINOGEN-RELATED"/>
    <property type="match status" value="1"/>
</dbReference>
<feature type="domain" description="Kringle" evidence="5">
    <location>
        <begin position="110"/>
        <end position="179"/>
    </location>
</feature>
<dbReference type="PROSITE" id="PS50070">
    <property type="entry name" value="KRINGLE_2"/>
    <property type="match status" value="2"/>
</dbReference>
<dbReference type="InterPro" id="IPR018056">
    <property type="entry name" value="Kringle_CS"/>
</dbReference>
<dbReference type="SUPFAM" id="SSF57440">
    <property type="entry name" value="Kringle-like"/>
    <property type="match status" value="2"/>
</dbReference>
<dbReference type="AlphaFoldDB" id="A0A8W8I539"/>
<organism evidence="6 7">
    <name type="scientific">Magallana gigas</name>
    <name type="common">Pacific oyster</name>
    <name type="synonym">Crassostrea gigas</name>
    <dbReference type="NCBI Taxonomy" id="29159"/>
    <lineage>
        <taxon>Eukaryota</taxon>
        <taxon>Metazoa</taxon>
        <taxon>Spiralia</taxon>
        <taxon>Lophotrochozoa</taxon>
        <taxon>Mollusca</taxon>
        <taxon>Bivalvia</taxon>
        <taxon>Autobranchia</taxon>
        <taxon>Pteriomorphia</taxon>
        <taxon>Ostreida</taxon>
        <taxon>Ostreoidea</taxon>
        <taxon>Ostreidae</taxon>
        <taxon>Magallana</taxon>
    </lineage>
</organism>
<feature type="domain" description="Kringle" evidence="5">
    <location>
        <begin position="191"/>
        <end position="256"/>
    </location>
</feature>
<reference evidence="6" key="1">
    <citation type="submission" date="2022-08" db="UniProtKB">
        <authorList>
            <consortium name="EnsemblMetazoa"/>
        </authorList>
    </citation>
    <scope>IDENTIFICATION</scope>
    <source>
        <strain evidence="6">05x7-T-G4-1.051#20</strain>
    </source>
</reference>
<keyword evidence="7" id="KW-1185">Reference proteome</keyword>
<dbReference type="PRINTS" id="PR00018">
    <property type="entry name" value="KRINGLE"/>
</dbReference>
<keyword evidence="2 3" id="KW-1015">Disulfide bond</keyword>
<sequence>MIPALSYFSIYTSFCLFFASHGFLFKGSVYRRLSKADDKLPRSRPLAEYTDISPRRCGLKCFNHHLCSSFFINKEKKVCKLAEKVDVNNMMHSPGYLYYVSEDCRRSELGWEYRGPRDRTVSGIPCQRWDQQYPRTHTYQSLSGEQNFCRNPARAYVKEPWCYTTAGNKAWDYCFVPMCVTPARECQETERGEDYFGTINWTISGRQCMRWKDRTPGNQSYAIEGNYCRNPFSEKSAPWCYIKKYKEFEICDIPKC</sequence>
<evidence type="ECO:0000256" key="1">
    <source>
        <dbReference type="ARBA" id="ARBA00022572"/>
    </source>
</evidence>
<evidence type="ECO:0000313" key="6">
    <source>
        <dbReference type="EnsemblMetazoa" id="G12464.1:cds"/>
    </source>
</evidence>
<feature type="transmembrane region" description="Helical" evidence="4">
    <location>
        <begin position="6"/>
        <end position="25"/>
    </location>
</feature>
<dbReference type="EnsemblMetazoa" id="G12464.2">
    <property type="protein sequence ID" value="G12464.2:cds"/>
    <property type="gene ID" value="G12464"/>
</dbReference>
<dbReference type="OrthoDB" id="6112533at2759"/>
<dbReference type="InterPro" id="IPR000001">
    <property type="entry name" value="Kringle"/>
</dbReference>
<proteinExistence type="predicted"/>
<evidence type="ECO:0000259" key="5">
    <source>
        <dbReference type="PROSITE" id="PS50070"/>
    </source>
</evidence>
<dbReference type="InterPro" id="IPR013806">
    <property type="entry name" value="Kringle-like"/>
</dbReference>
<protein>
    <recommendedName>
        <fullName evidence="5">Kringle domain-containing protein</fullName>
    </recommendedName>
</protein>
<evidence type="ECO:0000313" key="7">
    <source>
        <dbReference type="Proteomes" id="UP000005408"/>
    </source>
</evidence>
<comment type="caution">
    <text evidence="3">Lacks conserved residue(s) required for the propagation of feature annotation.</text>
</comment>
<name>A0A8W8I539_MAGGI</name>
<dbReference type="CDD" id="cd00108">
    <property type="entry name" value="KR"/>
    <property type="match status" value="1"/>
</dbReference>
<dbReference type="PANTHER" id="PTHR24261:SF7">
    <property type="entry name" value="KRINGLE DOMAIN-CONTAINING PROTEIN"/>
    <property type="match status" value="1"/>
</dbReference>